<keyword evidence="3 11" id="KW-0378">Hydrolase</keyword>
<comment type="subunit">
    <text evidence="11">Monomer.</text>
</comment>
<dbReference type="PROSITE" id="PS51192">
    <property type="entry name" value="HELICASE_ATP_BIND_1"/>
    <property type="match status" value="1"/>
</dbReference>
<dbReference type="InterPro" id="IPR046931">
    <property type="entry name" value="HTH_61"/>
</dbReference>
<dbReference type="SUPFAM" id="SSF46785">
    <property type="entry name" value="Winged helix' DNA-binding domain"/>
    <property type="match status" value="1"/>
</dbReference>
<dbReference type="Gene3D" id="1.10.150.20">
    <property type="entry name" value="5' to 3' exonuclease, C-terminal subdomain"/>
    <property type="match status" value="1"/>
</dbReference>
<dbReference type="Pfam" id="PF00271">
    <property type="entry name" value="Helicase_C"/>
    <property type="match status" value="1"/>
</dbReference>
<evidence type="ECO:0000256" key="2">
    <source>
        <dbReference type="ARBA" id="ARBA00022763"/>
    </source>
</evidence>
<evidence type="ECO:0000256" key="4">
    <source>
        <dbReference type="ARBA" id="ARBA00022806"/>
    </source>
</evidence>
<dbReference type="RefSeq" id="WP_270096443.1">
    <property type="nucleotide sequence ID" value="NZ_JAQFFK010000003.1"/>
</dbReference>
<dbReference type="SMART" id="SM00487">
    <property type="entry name" value="DEXDc"/>
    <property type="match status" value="1"/>
</dbReference>
<feature type="domain" description="Helicase ATP-binding" evidence="12">
    <location>
        <begin position="33"/>
        <end position="199"/>
    </location>
</feature>
<dbReference type="EMBL" id="JAVDQI010000001">
    <property type="protein sequence ID" value="MDR6221729.1"/>
    <property type="molecule type" value="Genomic_DNA"/>
</dbReference>
<dbReference type="InterPro" id="IPR048772">
    <property type="entry name" value="Hel308-like_dom4"/>
</dbReference>
<dbReference type="Pfam" id="PF20470">
    <property type="entry name" value="HTH_61"/>
    <property type="match status" value="1"/>
</dbReference>
<dbReference type="PANTHER" id="PTHR47961:SF10">
    <property type="entry name" value="ATP-DEPENDENT DNA HELICASE HEL308"/>
    <property type="match status" value="1"/>
</dbReference>
<dbReference type="GO" id="GO:0005524">
    <property type="term" value="F:ATP binding"/>
    <property type="evidence" value="ECO:0007669"/>
    <property type="project" value="UniProtKB-UniRule"/>
</dbReference>
<accession>A0AA90TXB0</accession>
<dbReference type="InterPro" id="IPR011545">
    <property type="entry name" value="DEAD/DEAH_box_helicase_dom"/>
</dbReference>
<organism evidence="14 15">
    <name type="scientific">Methanococcoides alaskense</name>
    <dbReference type="NCBI Taxonomy" id="325778"/>
    <lineage>
        <taxon>Archaea</taxon>
        <taxon>Methanobacteriati</taxon>
        <taxon>Methanobacteriota</taxon>
        <taxon>Stenosarchaea group</taxon>
        <taxon>Methanomicrobia</taxon>
        <taxon>Methanosarcinales</taxon>
        <taxon>Methanosarcinaceae</taxon>
        <taxon>Methanococcoides</taxon>
    </lineage>
</organism>
<dbReference type="EC" id="5.6.2.4" evidence="11"/>
<dbReference type="CDD" id="cd18795">
    <property type="entry name" value="SF2_C_Ski2"/>
    <property type="match status" value="1"/>
</dbReference>
<comment type="catalytic activity">
    <reaction evidence="10 11">
        <text>ATP + H2O = ADP + phosphate + H(+)</text>
        <dbReference type="Rhea" id="RHEA:13065"/>
        <dbReference type="ChEBI" id="CHEBI:15377"/>
        <dbReference type="ChEBI" id="CHEBI:15378"/>
        <dbReference type="ChEBI" id="CHEBI:30616"/>
        <dbReference type="ChEBI" id="CHEBI:43474"/>
        <dbReference type="ChEBI" id="CHEBI:456216"/>
        <dbReference type="EC" id="5.6.2.4"/>
    </reaction>
</comment>
<dbReference type="InterPro" id="IPR050474">
    <property type="entry name" value="Hel308_SKI2-like"/>
</dbReference>
<evidence type="ECO:0000256" key="8">
    <source>
        <dbReference type="ARBA" id="ARBA00023235"/>
    </source>
</evidence>
<dbReference type="CDD" id="cd18028">
    <property type="entry name" value="DEXHc_archSki2"/>
    <property type="match status" value="1"/>
</dbReference>
<dbReference type="GO" id="GO:0043138">
    <property type="term" value="F:3'-5' DNA helicase activity"/>
    <property type="evidence" value="ECO:0007669"/>
    <property type="project" value="UniProtKB-UniRule"/>
</dbReference>
<keyword evidence="2 11" id="KW-0227">DNA damage</keyword>
<dbReference type="AlphaFoldDB" id="A0AA90TXB0"/>
<keyword evidence="8 11" id="KW-0413">Isomerase</keyword>
<keyword evidence="4 11" id="KW-0347">Helicase</keyword>
<dbReference type="Pfam" id="PF00270">
    <property type="entry name" value="DEAD"/>
    <property type="match status" value="1"/>
</dbReference>
<dbReference type="GO" id="GO:0016818">
    <property type="term" value="F:hydrolase activity, acting on acid anhydrides, in phosphorus-containing anhydrides"/>
    <property type="evidence" value="ECO:0007669"/>
    <property type="project" value="UniProtKB-UniRule"/>
</dbReference>
<dbReference type="InterPro" id="IPR022965">
    <property type="entry name" value="Helicase_Hel308"/>
</dbReference>
<dbReference type="InterPro" id="IPR027417">
    <property type="entry name" value="P-loop_NTPase"/>
</dbReference>
<reference evidence="14 15" key="1">
    <citation type="submission" date="2023-07" db="EMBL/GenBank/DDBJ databases">
        <title>Genomic Encyclopedia of Type Strains, Phase IV (KMG-IV): sequencing the most valuable type-strain genomes for metagenomic binning, comparative biology and taxonomic classification.</title>
        <authorList>
            <person name="Goeker M."/>
        </authorList>
    </citation>
    <scope>NUCLEOTIDE SEQUENCE [LARGE SCALE GENOMIC DNA]</scope>
    <source>
        <strain evidence="14 15">DSM 17273</strain>
    </source>
</reference>
<dbReference type="Pfam" id="PF14520">
    <property type="entry name" value="HHH_5"/>
    <property type="match status" value="1"/>
</dbReference>
<dbReference type="NCBIfam" id="NF002654">
    <property type="entry name" value="PRK02362.1"/>
    <property type="match status" value="1"/>
</dbReference>
<dbReference type="PANTHER" id="PTHR47961">
    <property type="entry name" value="DNA POLYMERASE THETA, PUTATIVE (AFU_ORTHOLOGUE AFUA_1G05260)-RELATED"/>
    <property type="match status" value="1"/>
</dbReference>
<dbReference type="GO" id="GO:0006281">
    <property type="term" value="P:DNA repair"/>
    <property type="evidence" value="ECO:0007669"/>
    <property type="project" value="UniProtKB-UniRule"/>
</dbReference>
<dbReference type="Gene3D" id="1.10.3380.30">
    <property type="match status" value="1"/>
</dbReference>
<name>A0AA90TXB0_9EURY</name>
<dbReference type="Gene3D" id="3.40.50.300">
    <property type="entry name" value="P-loop containing nucleotide triphosphate hydrolases"/>
    <property type="match status" value="2"/>
</dbReference>
<keyword evidence="5 11" id="KW-0067">ATP-binding</keyword>
<dbReference type="GO" id="GO:0003677">
    <property type="term" value="F:DNA binding"/>
    <property type="evidence" value="ECO:0007669"/>
    <property type="project" value="UniProtKB-UniRule"/>
</dbReference>
<evidence type="ECO:0000256" key="1">
    <source>
        <dbReference type="ARBA" id="ARBA00022741"/>
    </source>
</evidence>
<keyword evidence="7 11" id="KW-0234">DNA repair</keyword>
<dbReference type="InterPro" id="IPR001650">
    <property type="entry name" value="Helicase_C-like"/>
</dbReference>
<evidence type="ECO:0000256" key="5">
    <source>
        <dbReference type="ARBA" id="ARBA00022840"/>
    </source>
</evidence>
<dbReference type="Pfam" id="PF21280">
    <property type="entry name" value="Helicase_dom4_arc"/>
    <property type="match status" value="1"/>
</dbReference>
<evidence type="ECO:0000313" key="15">
    <source>
        <dbReference type="Proteomes" id="UP001185015"/>
    </source>
</evidence>
<dbReference type="InterPro" id="IPR014001">
    <property type="entry name" value="Helicase_ATP-bd"/>
</dbReference>
<evidence type="ECO:0000256" key="7">
    <source>
        <dbReference type="ARBA" id="ARBA00023204"/>
    </source>
</evidence>
<dbReference type="InterPro" id="IPR036390">
    <property type="entry name" value="WH_DNA-bd_sf"/>
</dbReference>
<evidence type="ECO:0000313" key="14">
    <source>
        <dbReference type="EMBL" id="MDR6221729.1"/>
    </source>
</evidence>
<dbReference type="SUPFAM" id="SSF52540">
    <property type="entry name" value="P-loop containing nucleoside triphosphate hydrolases"/>
    <property type="match status" value="2"/>
</dbReference>
<sequence>MMIRELDIPEDIIGFYEDSGIKELYPPQAEAIEMGLLEKKNLLAAIPTASGKTLLAELAMIKSIREGGKALYIVPLRALASEKFERFRELAPFGIKVGISTGDLDSRADWLGVNDIIVATSEKTNSLLRNGTSWMDEITTVVVDEIHLLDSKNRGPTLEVTITKLMRLNPDAQVLALSATVGNAREMADWLGAGLVISQWRPTDLHEGVFFGEAINFPGSQKKIDRLDKDDAVNLVLDTIRAEGQCLVFESSRRNCAGFAKTASSKVAKILDNDAKIKLAGIAEEVKSTGETDTAIVLANCIRKGVAFHHAGLNSNHRKLVENGFRQNLIKLISSTPTLAAGLNLPARRVIIRSYRRFDSNFGMQPIPVLEYKQMAGRAGRPHLDPYGESVLIAKTYDEFAQLMENYVEADAEDIWSKLGTENALRTHVLSTIVNGFASTRQELFDFFGATFFAYQQDAWMLEEVINDCLEFLIDNDMVSETEDIEDASKLILRGTRLGGLISMLYIDPLSGSKIVDGLRDVGKDAVKVTDMTLLHLVCSTPDMRQLYLRNADYTIVNDYIMVHSDEFHDIPDQFKETDYEWFMGEVKTAMLLEEWVTEVSAEDITRHFNVGEGDIHALADTSEWLMHAAAKLADLLGVEYSSHAYSLEKRIRYGSGLDLMELVGIRGVGRVRARKLYNAGFVSVAKLKGADMSILSKLVGPKVAYNILSGIGVRVKDKHFESIPISSNTLDTILDKNQKTFNDFQ</sequence>
<evidence type="ECO:0000256" key="9">
    <source>
        <dbReference type="ARBA" id="ARBA00034617"/>
    </source>
</evidence>
<keyword evidence="15" id="KW-1185">Reference proteome</keyword>
<comment type="caution">
    <text evidence="14">The sequence shown here is derived from an EMBL/GenBank/DDBJ whole genome shotgun (WGS) entry which is preliminary data.</text>
</comment>
<dbReference type="SMART" id="SM00490">
    <property type="entry name" value="HELICc"/>
    <property type="match status" value="1"/>
</dbReference>
<evidence type="ECO:0000259" key="12">
    <source>
        <dbReference type="PROSITE" id="PS51192"/>
    </source>
</evidence>
<dbReference type="PROSITE" id="PS51194">
    <property type="entry name" value="HELICASE_CTER"/>
    <property type="match status" value="1"/>
</dbReference>
<dbReference type="HAMAP" id="MF_00442">
    <property type="entry name" value="Helicase_Hel308"/>
    <property type="match status" value="1"/>
</dbReference>
<feature type="binding site" evidence="11">
    <location>
        <position position="28"/>
    </location>
    <ligand>
        <name>ATP</name>
        <dbReference type="ChEBI" id="CHEBI:30616"/>
    </ligand>
</feature>
<keyword evidence="6 11" id="KW-0238">DNA-binding</keyword>
<evidence type="ECO:0000259" key="13">
    <source>
        <dbReference type="PROSITE" id="PS51194"/>
    </source>
</evidence>
<evidence type="ECO:0000256" key="11">
    <source>
        <dbReference type="HAMAP-Rule" id="MF_00442"/>
    </source>
</evidence>
<evidence type="ECO:0000256" key="3">
    <source>
        <dbReference type="ARBA" id="ARBA00022801"/>
    </source>
</evidence>
<comment type="function">
    <text evidence="11">DNA-dependent ATPase and 3'-5' DNA helicase that may be involved in repair of stalled replication forks.</text>
</comment>
<gene>
    <name evidence="11" type="primary">hel308</name>
    <name evidence="14" type="ORF">J2750_000161</name>
</gene>
<evidence type="ECO:0000256" key="10">
    <source>
        <dbReference type="ARBA" id="ARBA00048988"/>
    </source>
</evidence>
<dbReference type="Proteomes" id="UP001185015">
    <property type="component" value="Unassembled WGS sequence"/>
</dbReference>
<dbReference type="SUPFAM" id="SSF158702">
    <property type="entry name" value="Sec63 N-terminal domain-like"/>
    <property type="match status" value="1"/>
</dbReference>
<comment type="catalytic activity">
    <reaction evidence="9 11">
        <text>Couples ATP hydrolysis with the unwinding of duplex DNA by translocating in the 3'-5' direction.</text>
        <dbReference type="EC" id="5.6.2.4"/>
    </reaction>
</comment>
<feature type="domain" description="Helicase C-terminal" evidence="13">
    <location>
        <begin position="232"/>
        <end position="426"/>
    </location>
</feature>
<protein>
    <recommendedName>
        <fullName evidence="11">ATP-dependent DNA helicase Hel308</fullName>
        <ecNumber evidence="11">5.6.2.4</ecNumber>
    </recommendedName>
    <alternativeName>
        <fullName evidence="11">DNA 3'-5' helicase Hel308</fullName>
    </alternativeName>
</protein>
<keyword evidence="1 11" id="KW-0547">Nucleotide-binding</keyword>
<comment type="similarity">
    <text evidence="11">Belongs to the helicase family. Hel308 subfamily.</text>
</comment>
<evidence type="ECO:0000256" key="6">
    <source>
        <dbReference type="ARBA" id="ARBA00023125"/>
    </source>
</evidence>
<proteinExistence type="inferred from homology"/>